<feature type="transmembrane region" description="Helical" evidence="1">
    <location>
        <begin position="44"/>
        <end position="63"/>
    </location>
</feature>
<keyword evidence="1" id="KW-0812">Transmembrane</keyword>
<proteinExistence type="predicted"/>
<dbReference type="Proteomes" id="UP000002653">
    <property type="component" value="Segment"/>
</dbReference>
<name>G4W938_9CAUD</name>
<evidence type="ECO:0000256" key="1">
    <source>
        <dbReference type="SAM" id="Phobius"/>
    </source>
</evidence>
<feature type="transmembrane region" description="Helical" evidence="1">
    <location>
        <begin position="12"/>
        <end position="32"/>
    </location>
</feature>
<dbReference type="RefSeq" id="YP_007237918.1">
    <property type="nucleotide sequence ID" value="NC_019930.1"/>
</dbReference>
<reference evidence="2 3" key="1">
    <citation type="journal article" date="2012" name="Virus Genes">
        <title>Isolation and complete genome sequence of a bacteriophage lysing Tetrasphaera jenkinsii, a filamentous bacteria responsible for bulking in activated sludge.</title>
        <authorList>
            <person name="Petrovski S."/>
            <person name="Tillett D."/>
            <person name="Seviour R.J."/>
        </authorList>
    </citation>
    <scope>NUCLEOTIDE SEQUENCE [LARGE SCALE GENOMIC DNA]</scope>
</reference>
<dbReference type="KEGG" id="vg:14297432"/>
<keyword evidence="1" id="KW-1133">Transmembrane helix</keyword>
<sequence>MSPNEEKFNAVLAGLCWTSSGFIALAMLSNLLGVQYPDVMVNAFKAVVSWTIPLFMTVALYQVWRLPDWRRYIAIPASLLLIVSGALMFEQIAADAAKKQTQDTIAVVHNSVAWKTAEAEYNAVLTDYNQLAGRKFTSDYATEFRKNEEAKKEKWAKVEEKSKALKDLEPAVTVNVHGPFDFLGKEWAGLIQSVFLIVYAVVNEAASLALSHRPTVKQPKKQEEKAEDPKKEFTVDDYIEAAKRLGTNGTLAGYRIVAMDTKQTEYLCKMLLKEAISQGKIRVKTGARQASETKEGGES</sequence>
<evidence type="ECO:0000313" key="2">
    <source>
        <dbReference type="EMBL" id="ADX42526.1"/>
    </source>
</evidence>
<feature type="transmembrane region" description="Helical" evidence="1">
    <location>
        <begin position="69"/>
        <end position="89"/>
    </location>
</feature>
<accession>G4W938</accession>
<protein>
    <submittedName>
        <fullName evidence="2">Uncharacterized protein</fullName>
    </submittedName>
</protein>
<evidence type="ECO:0000313" key="3">
    <source>
        <dbReference type="Proteomes" id="UP000002653"/>
    </source>
</evidence>
<keyword evidence="1" id="KW-0472">Membrane</keyword>
<organism evidence="2 3">
    <name type="scientific">Tetrasphaera phage TJE1</name>
    <dbReference type="NCBI Taxonomy" id="981335"/>
    <lineage>
        <taxon>Viruses</taxon>
        <taxon>Duplodnaviria</taxon>
        <taxon>Heunggongvirae</taxon>
        <taxon>Uroviricota</taxon>
        <taxon>Caudoviricetes</taxon>
        <taxon>Tijeunavirus</taxon>
        <taxon>Tijeunavirus TJE1</taxon>
    </lineage>
</organism>
<keyword evidence="3" id="KW-1185">Reference proteome</keyword>
<dbReference type="GeneID" id="14297432"/>
<dbReference type="EMBL" id="HQ225832">
    <property type="protein sequence ID" value="ADX42526.1"/>
    <property type="molecule type" value="Genomic_DNA"/>
</dbReference>